<evidence type="ECO:0000259" key="3">
    <source>
        <dbReference type="Pfam" id="PF01408"/>
    </source>
</evidence>
<dbReference type="Pfam" id="PF01408">
    <property type="entry name" value="GFO_IDH_MocA"/>
    <property type="match status" value="1"/>
</dbReference>
<evidence type="ECO:0000256" key="2">
    <source>
        <dbReference type="ARBA" id="ARBA00023002"/>
    </source>
</evidence>
<feature type="domain" description="Gfo/Idh/MocA-like oxidoreductase N-terminal" evidence="3">
    <location>
        <begin position="1"/>
        <end position="118"/>
    </location>
</feature>
<dbReference type="SUPFAM" id="SSF55347">
    <property type="entry name" value="Glyceraldehyde-3-phosphate dehydrogenase-like, C-terminal domain"/>
    <property type="match status" value="1"/>
</dbReference>
<keyword evidence="6" id="KW-1185">Reference proteome</keyword>
<dbReference type="PANTHER" id="PTHR42840">
    <property type="entry name" value="NAD(P)-BINDING ROSSMANN-FOLD SUPERFAMILY PROTEIN-RELATED"/>
    <property type="match status" value="1"/>
</dbReference>
<name>A0A7W4ZLZ1_9ACTN</name>
<keyword evidence="2 5" id="KW-0560">Oxidoreductase</keyword>
<dbReference type="GO" id="GO:0000166">
    <property type="term" value="F:nucleotide binding"/>
    <property type="evidence" value="ECO:0007669"/>
    <property type="project" value="InterPro"/>
</dbReference>
<dbReference type="EC" id="1.1.1.369" evidence="5"/>
<sequence>MRIGVIGTGRIGTIHANTLSRHRDVGSLILTDADPTRAQDLAHRLGETAAPGVEEIFRWGVDAVVITTNTSAHAELIGRAARSGLPVFCEKPIALDLPGTLSAIAEVETVGTVLQMGFQRRFDTGYTGAREAVRSGRLGRLHTVRALTSDQSPPAAAWLPLSGGLYRDTLIHDFDVLRWVTGREVADVYAAGSDAGPAMFREAGDVDTAAVLLTLDDGMLATITGSRMNGAGYDVRMELAGELDQIVVGLDDRTPIASTEPTGPPAADKPWTGFLERFGPAYEAELNAFVEVVRGERPNPCDGREALQALRIAEACELSRRERRAVRLAEIPGGAASAFA</sequence>
<gene>
    <name evidence="5" type="ORF">FHS41_001419</name>
</gene>
<dbReference type="Pfam" id="PF22725">
    <property type="entry name" value="GFO_IDH_MocA_C3"/>
    <property type="match status" value="1"/>
</dbReference>
<dbReference type="Gene3D" id="3.40.50.720">
    <property type="entry name" value="NAD(P)-binding Rossmann-like Domain"/>
    <property type="match status" value="1"/>
</dbReference>
<evidence type="ECO:0000313" key="5">
    <source>
        <dbReference type="EMBL" id="MBB3074950.1"/>
    </source>
</evidence>
<dbReference type="AlphaFoldDB" id="A0A7W4ZLZ1"/>
<accession>A0A7W4ZLZ1</accession>
<evidence type="ECO:0000256" key="1">
    <source>
        <dbReference type="ARBA" id="ARBA00010928"/>
    </source>
</evidence>
<proteinExistence type="inferred from homology"/>
<dbReference type="EMBL" id="JACHXE010000001">
    <property type="protein sequence ID" value="MBB3074950.1"/>
    <property type="molecule type" value="Genomic_DNA"/>
</dbReference>
<dbReference type="Proteomes" id="UP000572907">
    <property type="component" value="Unassembled WGS sequence"/>
</dbReference>
<dbReference type="GO" id="GO:0050112">
    <property type="term" value="F:inositol 2-dehydrogenase (NAD+) activity"/>
    <property type="evidence" value="ECO:0007669"/>
    <property type="project" value="UniProtKB-EC"/>
</dbReference>
<dbReference type="EC" id="1.1.1.18" evidence="5"/>
<organism evidence="5 6">
    <name type="scientific">Streptomyces violarus</name>
    <dbReference type="NCBI Taxonomy" id="67380"/>
    <lineage>
        <taxon>Bacteria</taxon>
        <taxon>Bacillati</taxon>
        <taxon>Actinomycetota</taxon>
        <taxon>Actinomycetes</taxon>
        <taxon>Kitasatosporales</taxon>
        <taxon>Streptomycetaceae</taxon>
        <taxon>Streptomyces</taxon>
    </lineage>
</organism>
<dbReference type="SUPFAM" id="SSF51735">
    <property type="entry name" value="NAD(P)-binding Rossmann-fold domains"/>
    <property type="match status" value="1"/>
</dbReference>
<dbReference type="PANTHER" id="PTHR42840:SF3">
    <property type="entry name" value="BINDING ROSSMANN FOLD OXIDOREDUCTASE, PUTATIVE (AFU_ORTHOLOGUE AFUA_2G10240)-RELATED"/>
    <property type="match status" value="1"/>
</dbReference>
<dbReference type="RefSeq" id="WP_184588765.1">
    <property type="nucleotide sequence ID" value="NZ_BMUP01000001.1"/>
</dbReference>
<dbReference type="InterPro" id="IPR036291">
    <property type="entry name" value="NAD(P)-bd_dom_sf"/>
</dbReference>
<comment type="similarity">
    <text evidence="1">Belongs to the Gfo/Idh/MocA family.</text>
</comment>
<dbReference type="InterPro" id="IPR055170">
    <property type="entry name" value="GFO_IDH_MocA-like_dom"/>
</dbReference>
<evidence type="ECO:0000259" key="4">
    <source>
        <dbReference type="Pfam" id="PF22725"/>
    </source>
</evidence>
<protein>
    <submittedName>
        <fullName evidence="5">Myo-inositol 2-dehydrogenase/D-chiro-inositol 1-dehydrogenase</fullName>
        <ecNumber evidence="5">1.1.1.18</ecNumber>
        <ecNumber evidence="5">1.1.1.369</ecNumber>
    </submittedName>
</protein>
<reference evidence="5 6" key="1">
    <citation type="submission" date="2020-08" db="EMBL/GenBank/DDBJ databases">
        <title>Genomic Encyclopedia of Type Strains, Phase III (KMG-III): the genomes of soil and plant-associated and newly described type strains.</title>
        <authorList>
            <person name="Whitman W."/>
        </authorList>
    </citation>
    <scope>NUCLEOTIDE SEQUENCE [LARGE SCALE GENOMIC DNA]</scope>
    <source>
        <strain evidence="5 6">CECT 3237</strain>
    </source>
</reference>
<feature type="domain" description="GFO/IDH/MocA-like oxidoreductase" evidence="4">
    <location>
        <begin position="129"/>
        <end position="243"/>
    </location>
</feature>
<evidence type="ECO:0000313" key="6">
    <source>
        <dbReference type="Proteomes" id="UP000572907"/>
    </source>
</evidence>
<dbReference type="InterPro" id="IPR000683">
    <property type="entry name" value="Gfo/Idh/MocA-like_OxRdtase_N"/>
</dbReference>
<dbReference type="Gene3D" id="3.30.360.10">
    <property type="entry name" value="Dihydrodipicolinate Reductase, domain 2"/>
    <property type="match status" value="1"/>
</dbReference>
<comment type="caution">
    <text evidence="5">The sequence shown here is derived from an EMBL/GenBank/DDBJ whole genome shotgun (WGS) entry which is preliminary data.</text>
</comment>